<dbReference type="AlphaFoldDB" id="A0A1M6FGU5"/>
<dbReference type="GO" id="GO:0006508">
    <property type="term" value="P:proteolysis"/>
    <property type="evidence" value="ECO:0007669"/>
    <property type="project" value="UniProtKB-KW"/>
</dbReference>
<dbReference type="PANTHER" id="PTHR43399">
    <property type="entry name" value="SUBTILISIN-RELATED"/>
    <property type="match status" value="1"/>
</dbReference>
<dbReference type="SUPFAM" id="SSF63446">
    <property type="entry name" value="Type I dockerin domain"/>
    <property type="match status" value="1"/>
</dbReference>
<dbReference type="InterPro" id="IPR034204">
    <property type="entry name" value="PfSUB1-like_cat_dom"/>
</dbReference>
<dbReference type="InterPro" id="IPR000209">
    <property type="entry name" value="Peptidase_S8/S53_dom"/>
</dbReference>
<dbReference type="Gene3D" id="3.40.50.200">
    <property type="entry name" value="Peptidase S8/S53 domain"/>
    <property type="match status" value="1"/>
</dbReference>
<dbReference type="Proteomes" id="UP000184241">
    <property type="component" value="Unassembled WGS sequence"/>
</dbReference>
<dbReference type="GO" id="GO:0004553">
    <property type="term" value="F:hydrolase activity, hydrolyzing O-glycosyl compounds"/>
    <property type="evidence" value="ECO:0007669"/>
    <property type="project" value="InterPro"/>
</dbReference>
<gene>
    <name evidence="9" type="ORF">SAMN02745941_04633</name>
</gene>
<evidence type="ECO:0000313" key="10">
    <source>
        <dbReference type="Proteomes" id="UP000184241"/>
    </source>
</evidence>
<dbReference type="Pfam" id="PF22148">
    <property type="entry name" value="Fervidolysin_NPro-like"/>
    <property type="match status" value="1"/>
</dbReference>
<evidence type="ECO:0000256" key="1">
    <source>
        <dbReference type="ARBA" id="ARBA00011073"/>
    </source>
</evidence>
<dbReference type="PROSITE" id="PS00137">
    <property type="entry name" value="SUBTILASE_HIS"/>
    <property type="match status" value="1"/>
</dbReference>
<dbReference type="RefSeq" id="WP_073022864.1">
    <property type="nucleotide sequence ID" value="NZ_FQXU01000029.1"/>
</dbReference>
<keyword evidence="2 6" id="KW-0645">Protease</keyword>
<dbReference type="InterPro" id="IPR054399">
    <property type="entry name" value="Fervidolysin-like_N_prodom"/>
</dbReference>
<dbReference type="PRINTS" id="PR00723">
    <property type="entry name" value="SUBTILISIN"/>
</dbReference>
<feature type="domain" description="BIG2" evidence="8">
    <location>
        <begin position="452"/>
        <end position="530"/>
    </location>
</feature>
<evidence type="ECO:0000256" key="2">
    <source>
        <dbReference type="ARBA" id="ARBA00022670"/>
    </source>
</evidence>
<feature type="active site" description="Charge relay system" evidence="5 6">
    <location>
        <position position="388"/>
    </location>
</feature>
<dbReference type="PROSITE" id="PS51892">
    <property type="entry name" value="SUBTILASE"/>
    <property type="match status" value="1"/>
</dbReference>
<dbReference type="GO" id="GO:0000272">
    <property type="term" value="P:polysaccharide catabolic process"/>
    <property type="evidence" value="ECO:0007669"/>
    <property type="project" value="InterPro"/>
</dbReference>
<dbReference type="GO" id="GO:0004252">
    <property type="term" value="F:serine-type endopeptidase activity"/>
    <property type="evidence" value="ECO:0007669"/>
    <property type="project" value="UniProtKB-UniRule"/>
</dbReference>
<evidence type="ECO:0000256" key="3">
    <source>
        <dbReference type="ARBA" id="ARBA00022801"/>
    </source>
</evidence>
<feature type="active site" description="Charge relay system" evidence="5 6">
    <location>
        <position position="224"/>
    </location>
</feature>
<evidence type="ECO:0000313" key="9">
    <source>
        <dbReference type="EMBL" id="SHI96873.1"/>
    </source>
</evidence>
<evidence type="ECO:0000256" key="7">
    <source>
        <dbReference type="RuleBase" id="RU003355"/>
    </source>
</evidence>
<dbReference type="InterPro" id="IPR003343">
    <property type="entry name" value="Big_2"/>
</dbReference>
<accession>A0A1M6FGU5</accession>
<dbReference type="Gene3D" id="2.60.40.1080">
    <property type="match status" value="1"/>
</dbReference>
<dbReference type="PANTHER" id="PTHR43399:SF4">
    <property type="entry name" value="CELL WALL-ASSOCIATED PROTEASE"/>
    <property type="match status" value="1"/>
</dbReference>
<keyword evidence="3 6" id="KW-0378">Hydrolase</keyword>
<dbReference type="SUPFAM" id="SSF49373">
    <property type="entry name" value="Invasin/intimin cell-adhesion fragments"/>
    <property type="match status" value="1"/>
</dbReference>
<dbReference type="InterPro" id="IPR023828">
    <property type="entry name" value="Peptidase_S8_Ser-AS"/>
</dbReference>
<evidence type="ECO:0000256" key="6">
    <source>
        <dbReference type="PROSITE-ProRule" id="PRU01240"/>
    </source>
</evidence>
<keyword evidence="4 6" id="KW-0720">Serine protease</keyword>
<dbReference type="Gene3D" id="1.10.1330.10">
    <property type="entry name" value="Dockerin domain"/>
    <property type="match status" value="1"/>
</dbReference>
<organism evidence="9 10">
    <name type="scientific">Clostridium intestinale DSM 6191</name>
    <dbReference type="NCBI Taxonomy" id="1121320"/>
    <lineage>
        <taxon>Bacteria</taxon>
        <taxon>Bacillati</taxon>
        <taxon>Bacillota</taxon>
        <taxon>Clostridia</taxon>
        <taxon>Eubacteriales</taxon>
        <taxon>Clostridiaceae</taxon>
        <taxon>Clostridium</taxon>
    </lineage>
</organism>
<dbReference type="EMBL" id="FQXU01000029">
    <property type="protein sequence ID" value="SHI96873.1"/>
    <property type="molecule type" value="Genomic_DNA"/>
</dbReference>
<dbReference type="Pfam" id="PF02368">
    <property type="entry name" value="Big_2"/>
    <property type="match status" value="1"/>
</dbReference>
<dbReference type="PROSITE" id="PS00136">
    <property type="entry name" value="SUBTILASE_ASP"/>
    <property type="match status" value="1"/>
</dbReference>
<comment type="similarity">
    <text evidence="1 6 7">Belongs to the peptidase S8 family.</text>
</comment>
<dbReference type="InterPro" id="IPR022398">
    <property type="entry name" value="Peptidase_S8_His-AS"/>
</dbReference>
<dbReference type="InterPro" id="IPR036852">
    <property type="entry name" value="Peptidase_S8/S53_dom_sf"/>
</dbReference>
<feature type="active site" description="Charge relay system" evidence="5 6">
    <location>
        <position position="169"/>
    </location>
</feature>
<dbReference type="InterPro" id="IPR018247">
    <property type="entry name" value="EF_Hand_1_Ca_BS"/>
</dbReference>
<proteinExistence type="inferred from homology"/>
<dbReference type="Pfam" id="PF00404">
    <property type="entry name" value="Dockerin_1"/>
    <property type="match status" value="1"/>
</dbReference>
<reference evidence="9 10" key="1">
    <citation type="submission" date="2016-11" db="EMBL/GenBank/DDBJ databases">
        <authorList>
            <person name="Jaros S."/>
            <person name="Januszkiewicz K."/>
            <person name="Wedrychowicz H."/>
        </authorList>
    </citation>
    <scope>NUCLEOTIDE SEQUENCE [LARGE SCALE GENOMIC DNA]</scope>
    <source>
        <strain evidence="9 10">DSM 6191</strain>
    </source>
</reference>
<evidence type="ECO:0000256" key="5">
    <source>
        <dbReference type="PIRSR" id="PIRSR615500-1"/>
    </source>
</evidence>
<dbReference type="InterPro" id="IPR023827">
    <property type="entry name" value="Peptidase_S8_Asp-AS"/>
</dbReference>
<evidence type="ECO:0000259" key="8">
    <source>
        <dbReference type="SMART" id="SM00635"/>
    </source>
</evidence>
<dbReference type="InterPro" id="IPR036439">
    <property type="entry name" value="Dockerin_dom_sf"/>
</dbReference>
<dbReference type="InterPro" id="IPR002105">
    <property type="entry name" value="Dockerin_1_rpt"/>
</dbReference>
<dbReference type="InterPro" id="IPR008964">
    <property type="entry name" value="Invasin/intimin_cell_adhesion"/>
</dbReference>
<dbReference type="SMART" id="SM00635">
    <property type="entry name" value="BID_2"/>
    <property type="match status" value="1"/>
</dbReference>
<sequence>MKKIFINVTVAITIVANSLSYIVVQAKTTNDSEDLKKQNILNEFKANKDKSNYKKNEIIVKVKDKNNLKSIQSSDIKTEKDLSEDMILISFDESKEDMEQVLTKLNEQVGIEYAEPNYRRELTKSPLTEPYADQLWGLKNNTNPGIDINVVNVWNRTLGSRDVVVGILDSGIEYDHEDLTENIWTNSKEIPDNGIDDDGNGYIDDYYGWDFLYKDNNPRDFDGHGTHVSGTIAAAQNDLGVVGVAPNVKVMSLRVGEGRWIYTSETIEAIKYATNKGVRIFNCSYGSDKFSQAEFDIIKNSNALFLAAAGNGDANGNGLNNDVTSVYPANYELNNIISVASINEEGNLSKFSNYGAKTVDIAAPGEHIGSTIPYNSEYGYYATMSGTSMATPHVTGVAALLLSYNPNASISDLRSYLLNGAHKLTSLNGKVGTGGIIDATASLVAMDPSVGALTNIGLNMNNLTLKKGAQYKLTETITPTNSIYKDVKWTSSNSNIVVVDDTGKVSALNEGNAVITVQSAYNNKIMASCNINVSKYDTAIYRNGDTFTLKVYTPEVLNQYADAYFIKPNGKEQRISLVPDSSNGYYYNEFNVTEDEGYYDEINPVLDYGTWELKNISLSYGNTYYNEKYYEKSNTIKTWNFDRSKFTIESLDNKIIDNTNDLSNNSKQKTNNDITELKSVVVSKKDVYNKEVVQLRFYAKDTSGIGEGSGLYMYDPLGNEVYFNLESNQREGYYYVDIYIGSDYNSKYYNSIDPQSKSGVWTVKQLMARDVNEEYTVYTSEEPEYEGDIKYNFNNASFNVRSYQNTAKTTDVNGDGVTDIFDMAIMGSKYNTKRGYGTYLDALDVNSDGIIDIYDLVKLSTNMI</sequence>
<dbReference type="PROSITE" id="PS00018">
    <property type="entry name" value="EF_HAND_1"/>
    <property type="match status" value="1"/>
</dbReference>
<dbReference type="SUPFAM" id="SSF52743">
    <property type="entry name" value="Subtilisin-like"/>
    <property type="match status" value="1"/>
</dbReference>
<dbReference type="InterPro" id="IPR051048">
    <property type="entry name" value="Peptidase_S8/S53_subtilisin"/>
</dbReference>
<name>A0A1M6FGU5_9CLOT</name>
<dbReference type="Pfam" id="PF00082">
    <property type="entry name" value="Peptidase_S8"/>
    <property type="match status" value="1"/>
</dbReference>
<protein>
    <submittedName>
        <fullName evidence="9">Serine protease, subtilisin family</fullName>
    </submittedName>
</protein>
<evidence type="ECO:0000256" key="4">
    <source>
        <dbReference type="ARBA" id="ARBA00022825"/>
    </source>
</evidence>
<dbReference type="InterPro" id="IPR015500">
    <property type="entry name" value="Peptidase_S8_subtilisin-rel"/>
</dbReference>
<dbReference type="CDD" id="cd07473">
    <property type="entry name" value="Peptidases_S8_Subtilisin_like"/>
    <property type="match status" value="1"/>
</dbReference>
<dbReference type="PROSITE" id="PS00138">
    <property type="entry name" value="SUBTILASE_SER"/>
    <property type="match status" value="1"/>
</dbReference>